<dbReference type="Gene3D" id="1.10.1040.10">
    <property type="entry name" value="N-(1-d-carboxylethyl)-l-norvaline Dehydrogenase, domain 2"/>
    <property type="match status" value="1"/>
</dbReference>
<dbReference type="AlphaFoldDB" id="A0A7S4B9G2"/>
<evidence type="ECO:0000313" key="3">
    <source>
        <dbReference type="EMBL" id="CAE0758744.1"/>
    </source>
</evidence>
<feature type="transmembrane region" description="Helical" evidence="1">
    <location>
        <begin position="6"/>
        <end position="26"/>
    </location>
</feature>
<dbReference type="InterPro" id="IPR013328">
    <property type="entry name" value="6PGD_dom2"/>
</dbReference>
<dbReference type="InterPro" id="IPR051265">
    <property type="entry name" value="HIBADH-related_NP60_sf"/>
</dbReference>
<dbReference type="InterPro" id="IPR036291">
    <property type="entry name" value="NAD(P)-bd_dom_sf"/>
</dbReference>
<organism evidence="3">
    <name type="scientific">Chrysotila carterae</name>
    <name type="common">Marine alga</name>
    <name type="synonym">Syracosphaera carterae</name>
    <dbReference type="NCBI Taxonomy" id="13221"/>
    <lineage>
        <taxon>Eukaryota</taxon>
        <taxon>Haptista</taxon>
        <taxon>Haptophyta</taxon>
        <taxon>Prymnesiophyceae</taxon>
        <taxon>Isochrysidales</taxon>
        <taxon>Isochrysidaceae</taxon>
        <taxon>Chrysotila</taxon>
    </lineage>
</organism>
<accession>A0A7S4B9G2</accession>
<dbReference type="Pfam" id="PF03446">
    <property type="entry name" value="NAD_binding_2"/>
    <property type="match status" value="1"/>
</dbReference>
<dbReference type="Gene3D" id="3.40.50.720">
    <property type="entry name" value="NAD(P)-binding Rossmann-like Domain"/>
    <property type="match status" value="1"/>
</dbReference>
<gene>
    <name evidence="3" type="ORF">PCAR00345_LOCUS11338</name>
</gene>
<reference evidence="3" key="1">
    <citation type="submission" date="2021-01" db="EMBL/GenBank/DDBJ databases">
        <authorList>
            <person name="Corre E."/>
            <person name="Pelletier E."/>
            <person name="Niang G."/>
            <person name="Scheremetjew M."/>
            <person name="Finn R."/>
            <person name="Kale V."/>
            <person name="Holt S."/>
            <person name="Cochrane G."/>
            <person name="Meng A."/>
            <person name="Brown T."/>
            <person name="Cohen L."/>
        </authorList>
    </citation>
    <scope>NUCLEOTIDE SEQUENCE</scope>
    <source>
        <strain evidence="3">CCMP645</strain>
    </source>
</reference>
<dbReference type="PANTHER" id="PTHR43580:SF8">
    <property type="entry name" value="6-PHOSPHOGLUCONATE DEHYDROGENASE NADP-BINDING DOMAIN-CONTAINING PROTEIN-RELATED"/>
    <property type="match status" value="1"/>
</dbReference>
<dbReference type="PANTHER" id="PTHR43580">
    <property type="entry name" value="OXIDOREDUCTASE GLYR1-RELATED"/>
    <property type="match status" value="1"/>
</dbReference>
<keyword evidence="1" id="KW-0812">Transmembrane</keyword>
<sequence length="333" mass="35430">MRSYRGVPLLKSFLGVLGLASLFLLYRRVREAVRSLGTIGIAARSSFGFSVAQKLLVQNGAITALTSSPQQDERLSVSGALIAPSLEFLYASCDTVLLVLNSEAEVSEAVSALKRGSRTSLIVAMSAVSPTLSTKLWAACEARGCSFVCCLIAGCDEHAAIQADLAWISSDRVEVARAVRAQLCPAFCSRAEIVSSRDVSAAPTLKLISDFVVFGSLELIAEAATLSQQSGQDRETVSSLLDAIAPNTYLSSLGEFVRDRCEESSAGLRLDTLAERVDRIKELSPRVSFPVLDALLAHAAGAQERLGQKSSEVQATAAIADQVGRSLSLFRQV</sequence>
<keyword evidence="1" id="KW-1133">Transmembrane helix</keyword>
<dbReference type="SUPFAM" id="SSF51735">
    <property type="entry name" value="NAD(P)-binding Rossmann-fold domains"/>
    <property type="match status" value="1"/>
</dbReference>
<dbReference type="GO" id="GO:0050661">
    <property type="term" value="F:NADP binding"/>
    <property type="evidence" value="ECO:0007669"/>
    <property type="project" value="InterPro"/>
</dbReference>
<feature type="domain" description="6-phosphogluconate dehydrogenase NADP-binding" evidence="2">
    <location>
        <begin position="37"/>
        <end position="160"/>
    </location>
</feature>
<dbReference type="InterPro" id="IPR006115">
    <property type="entry name" value="6PGDH_NADP-bd"/>
</dbReference>
<evidence type="ECO:0000256" key="1">
    <source>
        <dbReference type="SAM" id="Phobius"/>
    </source>
</evidence>
<name>A0A7S4B9G2_CHRCT</name>
<proteinExistence type="predicted"/>
<keyword evidence="1" id="KW-0472">Membrane</keyword>
<protein>
    <recommendedName>
        <fullName evidence="2">6-phosphogluconate dehydrogenase NADP-binding domain-containing protein</fullName>
    </recommendedName>
</protein>
<evidence type="ECO:0000259" key="2">
    <source>
        <dbReference type="Pfam" id="PF03446"/>
    </source>
</evidence>
<dbReference type="EMBL" id="HBIZ01018147">
    <property type="protein sequence ID" value="CAE0758744.1"/>
    <property type="molecule type" value="Transcribed_RNA"/>
</dbReference>